<dbReference type="EMBL" id="LT670849">
    <property type="protein sequence ID" value="SHN81965.1"/>
    <property type="molecule type" value="Genomic_DNA"/>
</dbReference>
<reference evidence="2" key="1">
    <citation type="submission" date="2016-11" db="EMBL/GenBank/DDBJ databases">
        <authorList>
            <person name="Varghese N."/>
            <person name="Submissions S."/>
        </authorList>
    </citation>
    <scope>NUCLEOTIDE SEQUENCE [LARGE SCALE GENOMIC DNA]</scope>
    <source>
        <strain evidence="2">GAS401</strain>
    </source>
</reference>
<organism evidence="1 2">
    <name type="scientific">Bradyrhizobium erythrophlei</name>
    <dbReference type="NCBI Taxonomy" id="1437360"/>
    <lineage>
        <taxon>Bacteria</taxon>
        <taxon>Pseudomonadati</taxon>
        <taxon>Pseudomonadota</taxon>
        <taxon>Alphaproteobacteria</taxon>
        <taxon>Hyphomicrobiales</taxon>
        <taxon>Nitrobacteraceae</taxon>
        <taxon>Bradyrhizobium</taxon>
    </lineage>
</organism>
<protein>
    <submittedName>
        <fullName evidence="1">Uncharacterized protein</fullName>
    </submittedName>
</protein>
<name>A0A1M7UGD5_9BRAD</name>
<sequence>MSAEIIPFVPQTCRERRPLNISHLFRSRPRENDLVMDHADAAPCEILPTHETCEDDVS</sequence>
<evidence type="ECO:0000313" key="1">
    <source>
        <dbReference type="EMBL" id="SHN81965.1"/>
    </source>
</evidence>
<gene>
    <name evidence="1" type="ORF">SAMN05444170_4958</name>
</gene>
<keyword evidence="2" id="KW-1185">Reference proteome</keyword>
<dbReference type="AlphaFoldDB" id="A0A1M7UGD5"/>
<evidence type="ECO:0000313" key="2">
    <source>
        <dbReference type="Proteomes" id="UP000184096"/>
    </source>
</evidence>
<dbReference type="Proteomes" id="UP000184096">
    <property type="component" value="Chromosome I"/>
</dbReference>
<proteinExistence type="predicted"/>
<dbReference type="OrthoDB" id="8248444at2"/>
<accession>A0A1M7UGD5</accession>
<dbReference type="RefSeq" id="WP_156898690.1">
    <property type="nucleotide sequence ID" value="NZ_LT670849.1"/>
</dbReference>